<keyword evidence="1" id="KW-1133">Transmembrane helix</keyword>
<dbReference type="AlphaFoldDB" id="A0A7I7RNG6"/>
<dbReference type="EMBL" id="AP022591">
    <property type="protein sequence ID" value="BBY46128.1"/>
    <property type="molecule type" value="Genomic_DNA"/>
</dbReference>
<keyword evidence="1" id="KW-0472">Membrane</keyword>
<feature type="transmembrane region" description="Helical" evidence="1">
    <location>
        <begin position="6"/>
        <end position="25"/>
    </location>
</feature>
<keyword evidence="1" id="KW-0812">Transmembrane</keyword>
<evidence type="ECO:0000313" key="3">
    <source>
        <dbReference type="Proteomes" id="UP000466431"/>
    </source>
</evidence>
<evidence type="ECO:0000256" key="1">
    <source>
        <dbReference type="SAM" id="Phobius"/>
    </source>
</evidence>
<dbReference type="RefSeq" id="WP_163689974.1">
    <property type="nucleotide sequence ID" value="NZ_AP022591.1"/>
</dbReference>
<reference evidence="2 3" key="1">
    <citation type="journal article" date="2019" name="Emerg. Microbes Infect.">
        <title>Comprehensive subspecies identification of 175 nontuberculous mycobacteria species based on 7547 genomic profiles.</title>
        <authorList>
            <person name="Matsumoto Y."/>
            <person name="Kinjo T."/>
            <person name="Motooka D."/>
            <person name="Nabeya D."/>
            <person name="Jung N."/>
            <person name="Uechi K."/>
            <person name="Horii T."/>
            <person name="Iida T."/>
            <person name="Fujita J."/>
            <person name="Nakamura S."/>
        </authorList>
    </citation>
    <scope>NUCLEOTIDE SEQUENCE [LARGE SCALE GENOMIC DNA]</scope>
    <source>
        <strain evidence="2 3">JCM 18439</strain>
    </source>
</reference>
<protein>
    <submittedName>
        <fullName evidence="2">Uncharacterized protein</fullName>
    </submittedName>
</protein>
<proteinExistence type="predicted"/>
<evidence type="ECO:0000313" key="2">
    <source>
        <dbReference type="EMBL" id="BBY46128.1"/>
    </source>
</evidence>
<gene>
    <name evidence="2" type="ORF">MCEL_44230</name>
</gene>
<dbReference type="KEGG" id="mcee:MCEL_44230"/>
<accession>A0A7I7RNG6</accession>
<name>A0A7I7RNG6_MYCCF</name>
<organism evidence="2 3">
    <name type="scientific">Mycolicibacterium celeriflavum</name>
    <name type="common">Mycobacterium celeriflavum</name>
    <dbReference type="NCBI Taxonomy" id="1249101"/>
    <lineage>
        <taxon>Bacteria</taxon>
        <taxon>Bacillati</taxon>
        <taxon>Actinomycetota</taxon>
        <taxon>Actinomycetes</taxon>
        <taxon>Mycobacteriales</taxon>
        <taxon>Mycobacteriaceae</taxon>
        <taxon>Mycolicibacterium</taxon>
    </lineage>
</organism>
<sequence length="49" mass="4961">MPGGTALEVGTGILIAAAVLALLTLSGRVNTEESAAIAPGRNEIREVRT</sequence>
<keyword evidence="3" id="KW-1185">Reference proteome</keyword>
<dbReference type="Proteomes" id="UP000466431">
    <property type="component" value="Chromosome"/>
</dbReference>